<dbReference type="AlphaFoldDB" id="A0AAN6VLZ1"/>
<accession>A0AAN6VLZ1</accession>
<dbReference type="InterPro" id="IPR009057">
    <property type="entry name" value="Homeodomain-like_sf"/>
</dbReference>
<evidence type="ECO:0000256" key="1">
    <source>
        <dbReference type="SAM" id="MobiDB-lite"/>
    </source>
</evidence>
<dbReference type="SUPFAM" id="SSF46689">
    <property type="entry name" value="Homeodomain-like"/>
    <property type="match status" value="1"/>
</dbReference>
<feature type="compositionally biased region" description="Basic and acidic residues" evidence="1">
    <location>
        <begin position="179"/>
        <end position="189"/>
    </location>
</feature>
<dbReference type="PROSITE" id="PS50090">
    <property type="entry name" value="MYB_LIKE"/>
    <property type="match status" value="1"/>
</dbReference>
<keyword evidence="4" id="KW-1185">Reference proteome</keyword>
<name>A0AAN6VLZ1_9PEZI</name>
<gene>
    <name evidence="3" type="ORF">C8A00DRAFT_33214</name>
</gene>
<dbReference type="Proteomes" id="UP001302745">
    <property type="component" value="Unassembled WGS sequence"/>
</dbReference>
<organism evidence="3 4">
    <name type="scientific">Chaetomidium leptoderma</name>
    <dbReference type="NCBI Taxonomy" id="669021"/>
    <lineage>
        <taxon>Eukaryota</taxon>
        <taxon>Fungi</taxon>
        <taxon>Dikarya</taxon>
        <taxon>Ascomycota</taxon>
        <taxon>Pezizomycotina</taxon>
        <taxon>Sordariomycetes</taxon>
        <taxon>Sordariomycetidae</taxon>
        <taxon>Sordariales</taxon>
        <taxon>Chaetomiaceae</taxon>
        <taxon>Chaetomidium</taxon>
    </lineage>
</organism>
<dbReference type="Pfam" id="PF13921">
    <property type="entry name" value="Myb_DNA-bind_6"/>
    <property type="match status" value="1"/>
</dbReference>
<feature type="region of interest" description="Disordered" evidence="1">
    <location>
        <begin position="53"/>
        <end position="203"/>
    </location>
</feature>
<comment type="caution">
    <text evidence="3">The sequence shown here is derived from an EMBL/GenBank/DDBJ whole genome shotgun (WGS) entry which is preliminary data.</text>
</comment>
<dbReference type="Gene3D" id="1.10.10.60">
    <property type="entry name" value="Homeodomain-like"/>
    <property type="match status" value="1"/>
</dbReference>
<dbReference type="EMBL" id="MU856923">
    <property type="protein sequence ID" value="KAK4154038.1"/>
    <property type="molecule type" value="Genomic_DNA"/>
</dbReference>
<feature type="domain" description="Myb-like" evidence="2">
    <location>
        <begin position="264"/>
        <end position="309"/>
    </location>
</feature>
<sequence length="338" mass="36457">MLLPSALPCDPSQTPPLTRLQSALFASPPASPPQLSTQTAIGSIFSTCRSLQSLLANPAPPPNAGQEPITPPASSHAQLPTPPLAHAPAPLKLRLRSRKTDTTTTTPKGDHGPARKRIVKRTASVAQQQQQPPRGANKRRRAADDDDGDMGRYNSNNEDDDSDMAQQQQQQQQQPLDNPFDRGQDKENEPQPPSAPHTPKRSRIAPEVLPLGLERADYHHLHSGSSSNSDCRVGPASAAAAAELEPGTDVEVDADGATTTTTTWSTEEDRILVELVLEKLKLTKSDWQDCARSLGKDRGSVGRRWKSLMVHGDVGLKMRGGVGGAAAQRRGRIHGTWR</sequence>
<proteinExistence type="predicted"/>
<reference evidence="3" key="1">
    <citation type="journal article" date="2023" name="Mol. Phylogenet. Evol.">
        <title>Genome-scale phylogeny and comparative genomics of the fungal order Sordariales.</title>
        <authorList>
            <person name="Hensen N."/>
            <person name="Bonometti L."/>
            <person name="Westerberg I."/>
            <person name="Brannstrom I.O."/>
            <person name="Guillou S."/>
            <person name="Cros-Aarteil S."/>
            <person name="Calhoun S."/>
            <person name="Haridas S."/>
            <person name="Kuo A."/>
            <person name="Mondo S."/>
            <person name="Pangilinan J."/>
            <person name="Riley R."/>
            <person name="LaButti K."/>
            <person name="Andreopoulos B."/>
            <person name="Lipzen A."/>
            <person name="Chen C."/>
            <person name="Yan M."/>
            <person name="Daum C."/>
            <person name="Ng V."/>
            <person name="Clum A."/>
            <person name="Steindorff A."/>
            <person name="Ohm R.A."/>
            <person name="Martin F."/>
            <person name="Silar P."/>
            <person name="Natvig D.O."/>
            <person name="Lalanne C."/>
            <person name="Gautier V."/>
            <person name="Ament-Velasquez S.L."/>
            <person name="Kruys A."/>
            <person name="Hutchinson M.I."/>
            <person name="Powell A.J."/>
            <person name="Barry K."/>
            <person name="Miller A.N."/>
            <person name="Grigoriev I.V."/>
            <person name="Debuchy R."/>
            <person name="Gladieux P."/>
            <person name="Hiltunen Thoren M."/>
            <person name="Johannesson H."/>
        </authorList>
    </citation>
    <scope>NUCLEOTIDE SEQUENCE</scope>
    <source>
        <strain evidence="3">CBS 538.74</strain>
    </source>
</reference>
<protein>
    <recommendedName>
        <fullName evidence="2">Myb-like domain-containing protein</fullName>
    </recommendedName>
</protein>
<dbReference type="CDD" id="cd00167">
    <property type="entry name" value="SANT"/>
    <property type="match status" value="1"/>
</dbReference>
<dbReference type="InterPro" id="IPR001005">
    <property type="entry name" value="SANT/Myb"/>
</dbReference>
<reference evidence="3" key="2">
    <citation type="submission" date="2023-05" db="EMBL/GenBank/DDBJ databases">
        <authorList>
            <consortium name="Lawrence Berkeley National Laboratory"/>
            <person name="Steindorff A."/>
            <person name="Hensen N."/>
            <person name="Bonometti L."/>
            <person name="Westerberg I."/>
            <person name="Brannstrom I.O."/>
            <person name="Guillou S."/>
            <person name="Cros-Aarteil S."/>
            <person name="Calhoun S."/>
            <person name="Haridas S."/>
            <person name="Kuo A."/>
            <person name="Mondo S."/>
            <person name="Pangilinan J."/>
            <person name="Riley R."/>
            <person name="Labutti K."/>
            <person name="Andreopoulos B."/>
            <person name="Lipzen A."/>
            <person name="Chen C."/>
            <person name="Yanf M."/>
            <person name="Daum C."/>
            <person name="Ng V."/>
            <person name="Clum A."/>
            <person name="Ohm R."/>
            <person name="Martin F."/>
            <person name="Silar P."/>
            <person name="Natvig D."/>
            <person name="Lalanne C."/>
            <person name="Gautier V."/>
            <person name="Ament-Velasquez S.L."/>
            <person name="Kruys A."/>
            <person name="Hutchinson M.I."/>
            <person name="Powell A.J."/>
            <person name="Barry K."/>
            <person name="Miller A.N."/>
            <person name="Grigoriev I.V."/>
            <person name="Debuchy R."/>
            <person name="Gladieux P."/>
            <person name="Thoren M.H."/>
            <person name="Johannesson H."/>
        </authorList>
    </citation>
    <scope>NUCLEOTIDE SEQUENCE</scope>
    <source>
        <strain evidence="3">CBS 538.74</strain>
    </source>
</reference>
<evidence type="ECO:0000259" key="2">
    <source>
        <dbReference type="PROSITE" id="PS50090"/>
    </source>
</evidence>
<evidence type="ECO:0000313" key="3">
    <source>
        <dbReference type="EMBL" id="KAK4154038.1"/>
    </source>
</evidence>
<evidence type="ECO:0000313" key="4">
    <source>
        <dbReference type="Proteomes" id="UP001302745"/>
    </source>
</evidence>
<feature type="region of interest" description="Disordered" evidence="1">
    <location>
        <begin position="220"/>
        <end position="263"/>
    </location>
</feature>